<organism evidence="1 2">
    <name type="scientific">Nitrosopumilus oxyclinae</name>
    <dbReference type="NCBI Taxonomy" id="1959104"/>
    <lineage>
        <taxon>Archaea</taxon>
        <taxon>Nitrososphaerota</taxon>
        <taxon>Nitrososphaeria</taxon>
        <taxon>Nitrosopumilales</taxon>
        <taxon>Nitrosopumilaceae</taxon>
        <taxon>Nitrosopumilus</taxon>
    </lineage>
</organism>
<proteinExistence type="predicted"/>
<evidence type="ECO:0000313" key="2">
    <source>
        <dbReference type="Proteomes" id="UP000509441"/>
    </source>
</evidence>
<sequence>MTFFRVGCVLLVLFLTPLFVFPIYDAYALFENPSSITFEQRKRIYVPASSGATDVLTIPPISIGTQTDRLLVASIALDNQGSNGDISVSYVQFQGGVGCGVAANSQNFTSAAIANNAGNARSEIWYLVNPPENETCNVIIKLDNQIGNTVPGASAVARAVFFSGVHQGVSIDGQFSNTGGPSTIPTVNKVPNPTNSSQIIIDTVSTTIDEEPVTTILGQNQIRINKQTFSGVNPFNSDWSSAYSYQNGTSADVAMSYSTTSNSNWAISGIVINSCDIGSSCTVVSSSSSSSSSGDENGSCRGDCSPPTLGIDKNNKRVVSNGFAFNKNPVDAELYYTPYPLITAYVGEENAIDLRIYENDGPSNLAHVAVAFGLGNGETFGQSNAMINWDRSFDGKETVSLIDPYNVLANVTVNVTEVDCDDIGSKCNHVTVYHTFRAPLEFNMVATNIWDHDRNAWQNYFNHGLQVVGESLNPPNIHSGIYKGKIYQLTEVEKNKSVDDDGNTWTFDYGIWNKDYVDTKKADRQLVNPEKIWAINHVLKEYSIGDSSDASTHDRYHDQFSIQKEYQIILAESLLEEICPKCFDDEFEEIDNISYYDFDVSIKRTDDPEFANSMKLESEKAEFLLEEMINSFYPGRVFEEE</sequence>
<dbReference type="KEGG" id="nox:C5F49_06635"/>
<dbReference type="EMBL" id="CP026994">
    <property type="protein sequence ID" value="QLH05026.1"/>
    <property type="molecule type" value="Genomic_DNA"/>
</dbReference>
<reference evidence="1 2" key="1">
    <citation type="submission" date="2018-02" db="EMBL/GenBank/DDBJ databases">
        <title>Complete genome of Nitrosopumilus oxyclinae HCE1.</title>
        <authorList>
            <person name="Qin W."/>
            <person name="Zheng Y."/>
            <person name="Stahl D.A."/>
        </authorList>
    </citation>
    <scope>NUCLEOTIDE SEQUENCE [LARGE SCALE GENOMIC DNA]</scope>
    <source>
        <strain evidence="1 2">HCE1</strain>
    </source>
</reference>
<protein>
    <submittedName>
        <fullName evidence="1">Uncharacterized protein</fullName>
    </submittedName>
</protein>
<gene>
    <name evidence="1" type="ORF">C5F49_06635</name>
</gene>
<dbReference type="RefSeq" id="WP_179362260.1">
    <property type="nucleotide sequence ID" value="NZ_CP026994.1"/>
</dbReference>
<dbReference type="AlphaFoldDB" id="A0A7D5M1W4"/>
<dbReference type="GeneID" id="56061643"/>
<dbReference type="OrthoDB" id="10401at2157"/>
<accession>A0A7D5M1W4</accession>
<name>A0A7D5M1W4_9ARCH</name>
<dbReference type="Proteomes" id="UP000509441">
    <property type="component" value="Chromosome"/>
</dbReference>
<evidence type="ECO:0000313" key="1">
    <source>
        <dbReference type="EMBL" id="QLH05026.1"/>
    </source>
</evidence>
<keyword evidence="2" id="KW-1185">Reference proteome</keyword>